<accession>A0A552VAS1</accession>
<feature type="transmembrane region" description="Helical" evidence="1">
    <location>
        <begin position="91"/>
        <end position="124"/>
    </location>
</feature>
<protein>
    <recommendedName>
        <fullName evidence="4">Type IV leader peptidase family protein</fullName>
    </recommendedName>
</protein>
<keyword evidence="1" id="KW-0812">Transmembrane</keyword>
<dbReference type="AlphaFoldDB" id="A0A552VAS1"/>
<feature type="transmembrane region" description="Helical" evidence="1">
    <location>
        <begin position="28"/>
        <end position="45"/>
    </location>
</feature>
<organism evidence="2 3">
    <name type="scientific">Flavobacterium zepuense</name>
    <dbReference type="NCBI Taxonomy" id="2593302"/>
    <lineage>
        <taxon>Bacteria</taxon>
        <taxon>Pseudomonadati</taxon>
        <taxon>Bacteroidota</taxon>
        <taxon>Flavobacteriia</taxon>
        <taxon>Flavobacteriales</taxon>
        <taxon>Flavobacteriaceae</taxon>
        <taxon>Flavobacterium</taxon>
    </lineage>
</organism>
<proteinExistence type="predicted"/>
<name>A0A552VAS1_9FLAO</name>
<keyword evidence="1" id="KW-0472">Membrane</keyword>
<comment type="caution">
    <text evidence="2">The sequence shown here is derived from an EMBL/GenBank/DDBJ whole genome shotgun (WGS) entry which is preliminary data.</text>
</comment>
<dbReference type="Gene3D" id="1.20.120.1220">
    <property type="match status" value="1"/>
</dbReference>
<gene>
    <name evidence="2" type="ORF">FMM05_02550</name>
</gene>
<keyword evidence="3" id="KW-1185">Reference proteome</keyword>
<keyword evidence="1" id="KW-1133">Transmembrane helix</keyword>
<dbReference type="Proteomes" id="UP000320643">
    <property type="component" value="Unassembled WGS sequence"/>
</dbReference>
<evidence type="ECO:0000313" key="3">
    <source>
        <dbReference type="Proteomes" id="UP000320643"/>
    </source>
</evidence>
<evidence type="ECO:0008006" key="4">
    <source>
        <dbReference type="Google" id="ProtNLM"/>
    </source>
</evidence>
<feature type="transmembrane region" description="Helical" evidence="1">
    <location>
        <begin position="136"/>
        <end position="154"/>
    </location>
</feature>
<evidence type="ECO:0000313" key="2">
    <source>
        <dbReference type="EMBL" id="TRW27539.1"/>
    </source>
</evidence>
<evidence type="ECO:0000256" key="1">
    <source>
        <dbReference type="SAM" id="Phobius"/>
    </source>
</evidence>
<feature type="transmembrane region" description="Helical" evidence="1">
    <location>
        <begin position="52"/>
        <end position="71"/>
    </location>
</feature>
<reference evidence="2 3" key="1">
    <citation type="submission" date="2019-07" db="EMBL/GenBank/DDBJ databases">
        <title>Flavobacterium sp. nov., isolated from glacier ice.</title>
        <authorList>
            <person name="Liu Q."/>
            <person name="Xin Y.-H."/>
        </authorList>
    </citation>
    <scope>NUCLEOTIDE SEQUENCE [LARGE SCALE GENOMIC DNA]</scope>
    <source>
        <strain evidence="2 3">ZT4R6</strain>
    </source>
</reference>
<dbReference type="EMBL" id="VJVZ01000001">
    <property type="protein sequence ID" value="TRW27539.1"/>
    <property type="molecule type" value="Genomic_DNA"/>
</dbReference>
<sequence>MILSIITTLLCLLIMFYQDVKYRHIHILLPIVLFISGCYLTGVYLNNSNYIILIYNSLFFVLTFLILFGYMSFKNKSVTNPFENYFGIGDLIFYLAVTPFFVFNNYILYFIFSLVFSIVLYYIFKKMYKSNATIPLAGYASLLLTAIIAIDLLTDNYNLTLIR</sequence>
<dbReference type="OrthoDB" id="1161290at2"/>